<feature type="transmembrane region" description="Helical" evidence="7">
    <location>
        <begin position="31"/>
        <end position="50"/>
    </location>
</feature>
<protein>
    <submittedName>
        <fullName evidence="9">Conjugative transfer protein TraD</fullName>
    </submittedName>
</protein>
<evidence type="ECO:0000256" key="3">
    <source>
        <dbReference type="ARBA" id="ARBA00022692"/>
    </source>
</evidence>
<reference evidence="9 10" key="1">
    <citation type="submission" date="2015-11" db="EMBL/GenBank/DDBJ databases">
        <title>Genomic analysis of 38 Legionella species identifies large and diverse effector repertoires.</title>
        <authorList>
            <person name="Burstein D."/>
            <person name="Amaro F."/>
            <person name="Zusman T."/>
            <person name="Lifshitz Z."/>
            <person name="Cohen O."/>
            <person name="Gilbert J.A."/>
            <person name="Pupko T."/>
            <person name="Shuman H.A."/>
            <person name="Segal G."/>
        </authorList>
    </citation>
    <scope>NUCLEOTIDE SEQUENCE [LARGE SCALE GENOMIC DNA]</scope>
    <source>
        <strain evidence="9 10">ATCC 700990</strain>
    </source>
</reference>
<dbReference type="GO" id="GO:0005886">
    <property type="term" value="C:plasma membrane"/>
    <property type="evidence" value="ECO:0007669"/>
    <property type="project" value="UniProtKB-SubCell"/>
</dbReference>
<feature type="region of interest" description="Disordered" evidence="6">
    <location>
        <begin position="583"/>
        <end position="603"/>
    </location>
</feature>
<dbReference type="RefSeq" id="WP_058497261.1">
    <property type="nucleotide sequence ID" value="NZ_CAAAIU010000019.1"/>
</dbReference>
<dbReference type="EMBL" id="LNXY01000032">
    <property type="protein sequence ID" value="KTC84387.1"/>
    <property type="molecule type" value="Genomic_DNA"/>
</dbReference>
<dbReference type="InterPro" id="IPR014128">
    <property type="entry name" value="T4SS_TraD"/>
</dbReference>
<evidence type="ECO:0000256" key="2">
    <source>
        <dbReference type="ARBA" id="ARBA00022475"/>
    </source>
</evidence>
<evidence type="ECO:0000259" key="8">
    <source>
        <dbReference type="Pfam" id="PF10412"/>
    </source>
</evidence>
<dbReference type="SUPFAM" id="SSF52540">
    <property type="entry name" value="P-loop containing nucleoside triphosphate hydrolases"/>
    <property type="match status" value="1"/>
</dbReference>
<dbReference type="PANTHER" id="PTHR37937">
    <property type="entry name" value="CONJUGATIVE TRANSFER: DNA TRANSPORT"/>
    <property type="match status" value="1"/>
</dbReference>
<evidence type="ECO:0000256" key="7">
    <source>
        <dbReference type="SAM" id="Phobius"/>
    </source>
</evidence>
<sequence length="618" mass="70263">MKEERATKLFTRGGHLSFHDLRMFFQIHNHLLQIFIVMAFALTLALTLFYTPKEHFRLVANYQYAKFIFSLGGHGKMTLFVEGHHHELPLKTIVTHPYFQTINDAFYQQLLKSVLQATILSFVLTLSLIVYFVIKGQKKTDDVYIRGNTLGSVKEVKKLMISNKEASHLHLDGLPLIKDSEVQHMLVHGTLGMGKSQLIMTLLDQLRARGDRVIIYDSGCSFTRAYFDESTDVLLNPYDKRCANWDLWLESPNESDLENLAHSLIPIEGESQPFFVHAARAVFSASASKMRHDADCSLEKLLQFLLTNEFEQMEPYLAGTSAATLMSDKVEKMAISVRAMITTYVRSLQALYGLAESGKKPFSIRNYILDEQAKGWLFISSNGEKHHSLKPLMSMWLSIASLALLSLPEDLNRRIWFICDELPSLHQLPFLGTTLAQVRKFGGCFVLGVQNYYQLSQVYGDTGAKAMFDLLNTRFFFRNPSADVAEFVSKELCNEDLEEIKESTSYGANSVRDGISLSKQRSSRPLVDYSEIMKLNILTCFVRLPGDYPVIKHKLTLKKRPELTPGFIEREIPVIQKRTDWLADKKPSAQSSTSEDSTTNSVTPVTIQKKNLDVEFYV</sequence>
<feature type="compositionally biased region" description="Polar residues" evidence="6">
    <location>
        <begin position="588"/>
        <end position="603"/>
    </location>
</feature>
<dbReference type="Pfam" id="PF10412">
    <property type="entry name" value="TrwB_AAD_bind"/>
    <property type="match status" value="1"/>
</dbReference>
<dbReference type="PATRIC" id="fig|1212489.4.peg.3161"/>
<evidence type="ECO:0000256" key="1">
    <source>
        <dbReference type="ARBA" id="ARBA00004651"/>
    </source>
</evidence>
<organism evidence="9 10">
    <name type="scientific">Legionella drozanskii LLAP-1</name>
    <dbReference type="NCBI Taxonomy" id="1212489"/>
    <lineage>
        <taxon>Bacteria</taxon>
        <taxon>Pseudomonadati</taxon>
        <taxon>Pseudomonadota</taxon>
        <taxon>Gammaproteobacteria</taxon>
        <taxon>Legionellales</taxon>
        <taxon>Legionellaceae</taxon>
        <taxon>Legionella</taxon>
    </lineage>
</organism>
<dbReference type="InterPro" id="IPR019476">
    <property type="entry name" value="T4SS_TraD_DNA-bd"/>
</dbReference>
<dbReference type="NCBIfam" id="TIGR02759">
    <property type="entry name" value="TraD_Ftype"/>
    <property type="match status" value="1"/>
</dbReference>
<gene>
    <name evidence="9" type="ORF">Ldro_2990</name>
</gene>
<evidence type="ECO:0000256" key="5">
    <source>
        <dbReference type="ARBA" id="ARBA00023136"/>
    </source>
</evidence>
<proteinExistence type="predicted"/>
<dbReference type="CDD" id="cd01127">
    <property type="entry name" value="TrwB_TraG_TraD_VirD4"/>
    <property type="match status" value="1"/>
</dbReference>
<dbReference type="Proteomes" id="UP000054736">
    <property type="component" value="Unassembled WGS sequence"/>
</dbReference>
<dbReference type="OrthoDB" id="9803543at2"/>
<keyword evidence="4 7" id="KW-1133">Transmembrane helix</keyword>
<comment type="caution">
    <text evidence="9">The sequence shown here is derived from an EMBL/GenBank/DDBJ whole genome shotgun (WGS) entry which is preliminary data.</text>
</comment>
<evidence type="ECO:0000313" key="10">
    <source>
        <dbReference type="Proteomes" id="UP000054736"/>
    </source>
</evidence>
<dbReference type="Gene3D" id="3.40.50.300">
    <property type="entry name" value="P-loop containing nucleotide triphosphate hydrolases"/>
    <property type="match status" value="2"/>
</dbReference>
<dbReference type="InterPro" id="IPR027417">
    <property type="entry name" value="P-loop_NTPase"/>
</dbReference>
<dbReference type="PANTHER" id="PTHR37937:SF1">
    <property type="entry name" value="CONJUGATIVE TRANSFER: DNA TRANSPORT"/>
    <property type="match status" value="1"/>
</dbReference>
<name>A0A0W0SM31_9GAMM</name>
<feature type="transmembrane region" description="Helical" evidence="7">
    <location>
        <begin position="114"/>
        <end position="134"/>
    </location>
</feature>
<evidence type="ECO:0000313" key="9">
    <source>
        <dbReference type="EMBL" id="KTC84387.1"/>
    </source>
</evidence>
<evidence type="ECO:0000256" key="6">
    <source>
        <dbReference type="SAM" id="MobiDB-lite"/>
    </source>
</evidence>
<keyword evidence="5 7" id="KW-0472">Membrane</keyword>
<dbReference type="InterPro" id="IPR051539">
    <property type="entry name" value="T4SS-coupling_protein"/>
</dbReference>
<keyword evidence="3 7" id="KW-0812">Transmembrane</keyword>
<accession>A0A0W0SM31</accession>
<evidence type="ECO:0000256" key="4">
    <source>
        <dbReference type="ARBA" id="ARBA00022989"/>
    </source>
</evidence>
<keyword evidence="10" id="KW-1185">Reference proteome</keyword>
<dbReference type="AlphaFoldDB" id="A0A0W0SM31"/>
<dbReference type="STRING" id="1212489.Ldro_2990"/>
<comment type="subcellular location">
    <subcellularLocation>
        <location evidence="1">Cell membrane</location>
        <topology evidence="1">Multi-pass membrane protein</topology>
    </subcellularLocation>
</comment>
<feature type="domain" description="Type IV secretion system coupling protein TraD DNA-binding" evidence="8">
    <location>
        <begin position="169"/>
        <end position="555"/>
    </location>
</feature>
<keyword evidence="2" id="KW-1003">Cell membrane</keyword>